<dbReference type="InterPro" id="IPR050330">
    <property type="entry name" value="Bact_OuterMem_StrucFunc"/>
</dbReference>
<evidence type="ECO:0000256" key="4">
    <source>
        <dbReference type="PROSITE-ProRule" id="PRU00473"/>
    </source>
</evidence>
<dbReference type="GO" id="GO:0009279">
    <property type="term" value="C:cell outer membrane"/>
    <property type="evidence" value="ECO:0007669"/>
    <property type="project" value="UniProtKB-SubCell"/>
</dbReference>
<dbReference type="Pfam" id="PF00691">
    <property type="entry name" value="OmpA"/>
    <property type="match status" value="1"/>
</dbReference>
<sequence length="650" mass="67028">MTEIPPLARRLSPLWLGLGGFALAAVLSLGAGMGLSRLIESSTERVVRLKLIAAGHDWASVASDGLTVTLTGTAQTEGQRFAVVNLVGQIVDSTRIDSQIEVTPPEVIAAPRFSVEMLRGDDGVQLIGLLPEGEDKEALTSAAKALAPSPMDMLETAAYAAPEGWAEALAFGTEALTLLPRSKISVSAEGVNIIAIAGSEVEKRQFEAALAKAAPKGLRVTTDISAPRPVLTPFTLRFVLDAKGARFDACSADTEAAKAKILAAAGIEAACTVGMGVPSPSWADATSAAIAAVKAMGGGTVTFSDADITLEAGEDVTQAAFDTALGDLRAGLPDVFSLQASMPEKAKAAVSGPLLFTATLEAKTHKVDLRGPLLDERMTLAVGSVAKAHFGASKVHVATVLDASVPEGWTARVFAGLDALAVLDSGMLMVKADMVEVTGVSGLKTASDRVSQLLSRKLGQGQRFKVDVDYDKALDPMAGLPTPAECLERVQAVMAKRKIAFDPGSAEIAAESAAMMDALAQALKNCGPIKMEIGGHTDAQGSAEGNLALSKARAQAVLVALQGRLVDVSAMQAVGFGEGVPVADNGTEAGRLANRRIEFRLIEPGQGDATLAGLVATAGTGPKLEFETGADGAPLAPQKPVPRPKRRPAE</sequence>
<keyword evidence="3" id="KW-0998">Cell outer membrane</keyword>
<evidence type="ECO:0000259" key="6">
    <source>
        <dbReference type="PROSITE" id="PS51123"/>
    </source>
</evidence>
<evidence type="ECO:0000313" key="8">
    <source>
        <dbReference type="Proteomes" id="UP001193501"/>
    </source>
</evidence>
<dbReference type="InterPro" id="IPR006664">
    <property type="entry name" value="OMP_bac"/>
</dbReference>
<evidence type="ECO:0000256" key="5">
    <source>
        <dbReference type="SAM" id="MobiDB-lite"/>
    </source>
</evidence>
<feature type="domain" description="OmpA-like" evidence="6">
    <location>
        <begin position="488"/>
        <end position="605"/>
    </location>
</feature>
<proteinExistence type="predicted"/>
<name>A0AAE4Y6R1_9RHOB</name>
<dbReference type="EMBL" id="JAABNR010000003">
    <property type="protein sequence ID" value="NBZ86892.1"/>
    <property type="molecule type" value="Genomic_DNA"/>
</dbReference>
<dbReference type="AlphaFoldDB" id="A0AAE4Y6R1"/>
<reference evidence="7" key="1">
    <citation type="submission" date="2020-01" db="EMBL/GenBank/DDBJ databases">
        <authorList>
            <person name="Chen W.-M."/>
        </authorList>
    </citation>
    <scope>NUCLEOTIDE SEQUENCE</scope>
    <source>
        <strain evidence="7">CYK-10</strain>
    </source>
</reference>
<dbReference type="InterPro" id="IPR036737">
    <property type="entry name" value="OmpA-like_sf"/>
</dbReference>
<dbReference type="Gene3D" id="3.30.1330.60">
    <property type="entry name" value="OmpA-like domain"/>
    <property type="match status" value="1"/>
</dbReference>
<dbReference type="InterPro" id="IPR006665">
    <property type="entry name" value="OmpA-like"/>
</dbReference>
<dbReference type="Proteomes" id="UP001193501">
    <property type="component" value="Unassembled WGS sequence"/>
</dbReference>
<accession>A0AAE4Y6R1</accession>
<dbReference type="RefSeq" id="WP_168773693.1">
    <property type="nucleotide sequence ID" value="NZ_JAABNR010000003.1"/>
</dbReference>
<dbReference type="CDD" id="cd07185">
    <property type="entry name" value="OmpA_C-like"/>
    <property type="match status" value="1"/>
</dbReference>
<evidence type="ECO:0000256" key="1">
    <source>
        <dbReference type="ARBA" id="ARBA00004442"/>
    </source>
</evidence>
<protein>
    <submittedName>
        <fullName evidence="7">OmpA family protein</fullName>
    </submittedName>
</protein>
<dbReference type="PRINTS" id="PR01021">
    <property type="entry name" value="OMPADOMAIN"/>
</dbReference>
<evidence type="ECO:0000256" key="2">
    <source>
        <dbReference type="ARBA" id="ARBA00023136"/>
    </source>
</evidence>
<feature type="region of interest" description="Disordered" evidence="5">
    <location>
        <begin position="622"/>
        <end position="650"/>
    </location>
</feature>
<dbReference type="Gene3D" id="3.40.1520.20">
    <property type="match status" value="1"/>
</dbReference>
<dbReference type="PANTHER" id="PTHR30329:SF21">
    <property type="entry name" value="LIPOPROTEIN YIAD-RELATED"/>
    <property type="match status" value="1"/>
</dbReference>
<keyword evidence="8" id="KW-1185">Reference proteome</keyword>
<evidence type="ECO:0000256" key="3">
    <source>
        <dbReference type="ARBA" id="ARBA00023237"/>
    </source>
</evidence>
<comment type="subcellular location">
    <subcellularLocation>
        <location evidence="1">Cell outer membrane</location>
    </subcellularLocation>
</comment>
<dbReference type="PROSITE" id="PS51123">
    <property type="entry name" value="OMPA_2"/>
    <property type="match status" value="1"/>
</dbReference>
<organism evidence="7 8">
    <name type="scientific">Stagnihabitans tardus</name>
    <dbReference type="NCBI Taxonomy" id="2699202"/>
    <lineage>
        <taxon>Bacteria</taxon>
        <taxon>Pseudomonadati</taxon>
        <taxon>Pseudomonadota</taxon>
        <taxon>Alphaproteobacteria</taxon>
        <taxon>Rhodobacterales</taxon>
        <taxon>Paracoccaceae</taxon>
        <taxon>Stagnihabitans</taxon>
    </lineage>
</organism>
<dbReference type="PANTHER" id="PTHR30329">
    <property type="entry name" value="STATOR ELEMENT OF FLAGELLAR MOTOR COMPLEX"/>
    <property type="match status" value="1"/>
</dbReference>
<keyword evidence="2 4" id="KW-0472">Membrane</keyword>
<gene>
    <name evidence="7" type="ORF">GV832_04800</name>
</gene>
<evidence type="ECO:0000313" key="7">
    <source>
        <dbReference type="EMBL" id="NBZ86892.1"/>
    </source>
</evidence>
<dbReference type="SUPFAM" id="SSF103088">
    <property type="entry name" value="OmpA-like"/>
    <property type="match status" value="1"/>
</dbReference>
<comment type="caution">
    <text evidence="7">The sequence shown here is derived from an EMBL/GenBank/DDBJ whole genome shotgun (WGS) entry which is preliminary data.</text>
</comment>